<proteinExistence type="inferred from homology"/>
<evidence type="ECO:0000256" key="7">
    <source>
        <dbReference type="ARBA" id="ARBA00023237"/>
    </source>
</evidence>
<reference evidence="9" key="1">
    <citation type="journal article" date="2015" name="Genome Announc.">
        <title>Draft Genome Sequence of Bacteroidales Strain TBC1, a Novel Isolate from a Methanogenic Wastewater Treatment System.</title>
        <authorList>
            <person name="Tourlousse D.M."/>
            <person name="Matsuura N."/>
            <person name="Sun L."/>
            <person name="Toyonaga M."/>
            <person name="Kuroda K."/>
            <person name="Ohashi A."/>
            <person name="Cruz R."/>
            <person name="Yamaguchi T."/>
            <person name="Sekiguchi Y."/>
        </authorList>
    </citation>
    <scope>NUCLEOTIDE SEQUENCE [LARGE SCALE GENOMIC DNA]</scope>
    <source>
        <strain evidence="9">TBC1</strain>
    </source>
</reference>
<evidence type="ECO:0000256" key="1">
    <source>
        <dbReference type="ARBA" id="ARBA00004442"/>
    </source>
</evidence>
<comment type="subcellular location">
    <subcellularLocation>
        <location evidence="1">Cell outer membrane</location>
    </subcellularLocation>
</comment>
<evidence type="ECO:0000256" key="4">
    <source>
        <dbReference type="ARBA" id="ARBA00022452"/>
    </source>
</evidence>
<evidence type="ECO:0000256" key="8">
    <source>
        <dbReference type="SAM" id="Coils"/>
    </source>
</evidence>
<feature type="coiled-coil region" evidence="8">
    <location>
        <begin position="389"/>
        <end position="427"/>
    </location>
</feature>
<dbReference type="GO" id="GO:0009279">
    <property type="term" value="C:cell outer membrane"/>
    <property type="evidence" value="ECO:0007669"/>
    <property type="project" value="UniProtKB-SubCell"/>
</dbReference>
<dbReference type="GO" id="GO:0015562">
    <property type="term" value="F:efflux transmembrane transporter activity"/>
    <property type="evidence" value="ECO:0007669"/>
    <property type="project" value="InterPro"/>
</dbReference>
<dbReference type="GO" id="GO:1990281">
    <property type="term" value="C:efflux pump complex"/>
    <property type="evidence" value="ECO:0007669"/>
    <property type="project" value="TreeGrafter"/>
</dbReference>
<evidence type="ECO:0000256" key="5">
    <source>
        <dbReference type="ARBA" id="ARBA00022692"/>
    </source>
</evidence>
<dbReference type="Gene3D" id="1.20.1600.10">
    <property type="entry name" value="Outer membrane efflux proteins (OEP)"/>
    <property type="match status" value="1"/>
</dbReference>
<name>A0A0S7BWH4_9BACT</name>
<dbReference type="Proteomes" id="UP000053091">
    <property type="component" value="Unassembled WGS sequence"/>
</dbReference>
<dbReference type="Pfam" id="PF02321">
    <property type="entry name" value="OEP"/>
    <property type="match status" value="1"/>
</dbReference>
<keyword evidence="10" id="KW-1185">Reference proteome</keyword>
<dbReference type="SUPFAM" id="SSF56954">
    <property type="entry name" value="Outer membrane efflux proteins (OEP)"/>
    <property type="match status" value="1"/>
</dbReference>
<dbReference type="AlphaFoldDB" id="A0A0S7BWH4"/>
<comment type="similarity">
    <text evidence="2">Belongs to the outer membrane factor (OMF) (TC 1.B.17) family.</text>
</comment>
<sequence>MKKNVVQISLLALLFCLPLIMKAQISGLSPELTELIRLSVEKDRKLAATQIDREITLQQRKAVRSSYYPKLEASGKYVFAKSPLNTELGNITGFESFGKISQFMQSPAFPQMFPGLAGLTGELMQLEQLLASQGMALPTFSKEMDGDFSGNYLGVDVTASVLLFSGGKVPRISQALTEKAAAQHQLSRRSTADLIAEVIASYDQLALIGQSGLLIDESSRRLEAEKRFATSALRNGFATAYDTLRIAAAEVALDAKKADFEGKKQLLSQNLARLTGQPASRFYNMFPELQPLLPAVNASAISNRPELMALQSGLQAQKYMLGAEKSHYLPKVQAFASARYDNIFNAEASFKSPMNIGADINSMTLGPAFMAGVGFKWDIFDLSGGSSKVKLARLEVKKAANALEEARELLELNLTKSNSALETANAQVILKSKEKAVAQRALEMASKSYNEGQISITERLAAETSYQQSALEYYQAIFAQRQAAIELYKATGDLEIEKIK</sequence>
<protein>
    <submittedName>
        <fullName evidence="9">Outer membrane protein TolC</fullName>
    </submittedName>
</protein>
<dbReference type="InterPro" id="IPR003423">
    <property type="entry name" value="OMP_efflux"/>
</dbReference>
<dbReference type="RefSeq" id="WP_062037358.1">
    <property type="nucleotide sequence ID" value="NZ_DF968182.1"/>
</dbReference>
<keyword evidence="7" id="KW-0998">Cell outer membrane</keyword>
<dbReference type="PANTHER" id="PTHR30026">
    <property type="entry name" value="OUTER MEMBRANE PROTEIN TOLC"/>
    <property type="match status" value="1"/>
</dbReference>
<dbReference type="GO" id="GO:0015288">
    <property type="term" value="F:porin activity"/>
    <property type="evidence" value="ECO:0007669"/>
    <property type="project" value="TreeGrafter"/>
</dbReference>
<organism evidence="9">
    <name type="scientific">Lentimicrobium saccharophilum</name>
    <dbReference type="NCBI Taxonomy" id="1678841"/>
    <lineage>
        <taxon>Bacteria</taxon>
        <taxon>Pseudomonadati</taxon>
        <taxon>Bacteroidota</taxon>
        <taxon>Bacteroidia</taxon>
        <taxon>Bacteroidales</taxon>
        <taxon>Lentimicrobiaceae</taxon>
        <taxon>Lentimicrobium</taxon>
    </lineage>
</organism>
<keyword evidence="3" id="KW-0813">Transport</keyword>
<evidence type="ECO:0000313" key="9">
    <source>
        <dbReference type="EMBL" id="GAP42126.1"/>
    </source>
</evidence>
<dbReference type="InterPro" id="IPR051906">
    <property type="entry name" value="TolC-like"/>
</dbReference>
<gene>
    <name evidence="9" type="ORF">TBC1_11255</name>
</gene>
<evidence type="ECO:0000313" key="10">
    <source>
        <dbReference type="Proteomes" id="UP000053091"/>
    </source>
</evidence>
<dbReference type="OrthoDB" id="1674454at2"/>
<dbReference type="EMBL" id="DF968182">
    <property type="protein sequence ID" value="GAP42126.1"/>
    <property type="molecule type" value="Genomic_DNA"/>
</dbReference>
<keyword evidence="4" id="KW-1134">Transmembrane beta strand</keyword>
<keyword evidence="5" id="KW-0812">Transmembrane</keyword>
<evidence type="ECO:0000256" key="2">
    <source>
        <dbReference type="ARBA" id="ARBA00007613"/>
    </source>
</evidence>
<dbReference type="PANTHER" id="PTHR30026:SF20">
    <property type="entry name" value="OUTER MEMBRANE PROTEIN TOLC"/>
    <property type="match status" value="1"/>
</dbReference>
<keyword evidence="6" id="KW-0472">Membrane</keyword>
<evidence type="ECO:0000256" key="3">
    <source>
        <dbReference type="ARBA" id="ARBA00022448"/>
    </source>
</evidence>
<accession>A0A0S7BWH4</accession>
<dbReference type="STRING" id="1678841.TBC1_11255"/>
<keyword evidence="8" id="KW-0175">Coiled coil</keyword>
<evidence type="ECO:0000256" key="6">
    <source>
        <dbReference type="ARBA" id="ARBA00023136"/>
    </source>
</evidence>